<dbReference type="RefSeq" id="WP_053380371.1">
    <property type="nucleotide sequence ID" value="NZ_CP011801.1"/>
</dbReference>
<keyword evidence="2" id="KW-1185">Reference proteome</keyword>
<reference evidence="1 2" key="1">
    <citation type="journal article" date="2015" name="Proc. Natl. Acad. Sci. U.S.A.">
        <title>Expanded metabolic versatility of ubiquitous nitrite-oxidizing bacteria from the genus Nitrospira.</title>
        <authorList>
            <person name="Koch H."/>
            <person name="Lucker S."/>
            <person name="Albertsen M."/>
            <person name="Kitzinger K."/>
            <person name="Herbold C."/>
            <person name="Spieck E."/>
            <person name="Nielsen P.H."/>
            <person name="Wagner M."/>
            <person name="Daims H."/>
        </authorList>
    </citation>
    <scope>NUCLEOTIDE SEQUENCE [LARGE SCALE GENOMIC DNA]</scope>
    <source>
        <strain evidence="1 2">NSP M-1</strain>
    </source>
</reference>
<organism evidence="1 2">
    <name type="scientific">Nitrospira moscoviensis</name>
    <dbReference type="NCBI Taxonomy" id="42253"/>
    <lineage>
        <taxon>Bacteria</taxon>
        <taxon>Pseudomonadati</taxon>
        <taxon>Nitrospirota</taxon>
        <taxon>Nitrospiria</taxon>
        <taxon>Nitrospirales</taxon>
        <taxon>Nitrospiraceae</taxon>
        <taxon>Nitrospira</taxon>
    </lineage>
</organism>
<dbReference type="AlphaFoldDB" id="A0A0K2GEG3"/>
<accession>A0A0K2GEG3</accession>
<dbReference type="EMBL" id="CP011801">
    <property type="protein sequence ID" value="ALA59343.1"/>
    <property type="molecule type" value="Genomic_DNA"/>
</dbReference>
<dbReference type="Proteomes" id="UP000069205">
    <property type="component" value="Chromosome"/>
</dbReference>
<gene>
    <name evidence="1" type="ORF">NITMOv2_2938</name>
</gene>
<sequence>MGDHNGQKFQVNIEGALYDWNGDTITVPEIRQLGNLPSNMPVIEVDLKDNTERTLAETETVEIKPGMGFGKKVGFKRGSEDRIRQELAMLRGGWPDLQYVPEGHWVRIPRYVTSKDIWMFTEPEVCFQIPAGLPGQNPYAFYVRPHMLLTGGGIPGSYTFPADSTPFGTGWGRFSWQLEPWQPHADVAKGSNMVNFVLSFADRFRQGQ</sequence>
<name>A0A0K2GEG3_NITMO</name>
<dbReference type="OrthoDB" id="8241049at2"/>
<dbReference type="STRING" id="42253.NITMOv2_2938"/>
<evidence type="ECO:0000313" key="2">
    <source>
        <dbReference type="Proteomes" id="UP000069205"/>
    </source>
</evidence>
<dbReference type="PATRIC" id="fig|42253.5.peg.2908"/>
<evidence type="ECO:0000313" key="1">
    <source>
        <dbReference type="EMBL" id="ALA59343.1"/>
    </source>
</evidence>
<protein>
    <submittedName>
        <fullName evidence="1">Uncharacterized protein</fullName>
    </submittedName>
</protein>
<proteinExistence type="predicted"/>
<dbReference type="KEGG" id="nmv:NITMOv2_2938"/>